<name>A0A4R5DE34_9BACT</name>
<dbReference type="OrthoDB" id="946953at2"/>
<sequence length="249" mass="27592">MKNFPFKLSASLLSLFLVVASFCQAQTARKNDIIILRDNTKLEVIIQEVQDQSIKYRKITDPEGPVFFVQKSDIVSIHYGNGETKNYEEKPEVYYDEITAPAPVTPYGKTAPKPSLSMQTISNWDANQLRANYKFYLKKADNYRKMGTVGLVGGAALTGAGIGVMASADNINGYNGFGQFLGGYMMFIAGLGSGIPLTIIGFVKKKRYTQKALLVKDELRRRKEAFAFNFSPSYNPATQSAGLSIKMSF</sequence>
<keyword evidence="2" id="KW-0732">Signal</keyword>
<feature type="transmembrane region" description="Helical" evidence="1">
    <location>
        <begin position="181"/>
        <end position="203"/>
    </location>
</feature>
<feature type="signal peptide" evidence="2">
    <location>
        <begin position="1"/>
        <end position="25"/>
    </location>
</feature>
<evidence type="ECO:0000256" key="1">
    <source>
        <dbReference type="SAM" id="Phobius"/>
    </source>
</evidence>
<keyword evidence="1" id="KW-0812">Transmembrane</keyword>
<evidence type="ECO:0000256" key="2">
    <source>
        <dbReference type="SAM" id="SignalP"/>
    </source>
</evidence>
<comment type="caution">
    <text evidence="3">The sequence shown here is derived from an EMBL/GenBank/DDBJ whole genome shotgun (WGS) entry which is preliminary data.</text>
</comment>
<keyword evidence="1" id="KW-1133">Transmembrane helix</keyword>
<proteinExistence type="predicted"/>
<dbReference type="AlphaFoldDB" id="A0A4R5DE34"/>
<protein>
    <submittedName>
        <fullName evidence="3">Uncharacterized protein</fullName>
    </submittedName>
</protein>
<feature type="chain" id="PRO_5020471151" evidence="2">
    <location>
        <begin position="26"/>
        <end position="249"/>
    </location>
</feature>
<dbReference type="EMBL" id="SMFL01000023">
    <property type="protein sequence ID" value="TDE08845.1"/>
    <property type="molecule type" value="Genomic_DNA"/>
</dbReference>
<reference evidence="3 4" key="1">
    <citation type="submission" date="2019-03" db="EMBL/GenBank/DDBJ databases">
        <title>Dyadobacter AR-3-6 sp. nov., isolated from arctic soil.</title>
        <authorList>
            <person name="Chaudhary D.K."/>
        </authorList>
    </citation>
    <scope>NUCLEOTIDE SEQUENCE [LARGE SCALE GENOMIC DNA]</scope>
    <source>
        <strain evidence="3 4">AR-3-6</strain>
    </source>
</reference>
<keyword evidence="1" id="KW-0472">Membrane</keyword>
<keyword evidence="4" id="KW-1185">Reference proteome</keyword>
<organism evidence="3 4">
    <name type="scientific">Dyadobacter psychrotolerans</name>
    <dbReference type="NCBI Taxonomy" id="2541721"/>
    <lineage>
        <taxon>Bacteria</taxon>
        <taxon>Pseudomonadati</taxon>
        <taxon>Bacteroidota</taxon>
        <taxon>Cytophagia</taxon>
        <taxon>Cytophagales</taxon>
        <taxon>Spirosomataceae</taxon>
        <taxon>Dyadobacter</taxon>
    </lineage>
</organism>
<gene>
    <name evidence="3" type="ORF">E0F88_31865</name>
</gene>
<accession>A0A4R5DE34</accession>
<dbReference type="RefSeq" id="WP_131962563.1">
    <property type="nucleotide sequence ID" value="NZ_SMFL01000023.1"/>
</dbReference>
<evidence type="ECO:0000313" key="3">
    <source>
        <dbReference type="EMBL" id="TDE08845.1"/>
    </source>
</evidence>
<evidence type="ECO:0000313" key="4">
    <source>
        <dbReference type="Proteomes" id="UP000294850"/>
    </source>
</evidence>
<dbReference type="Proteomes" id="UP000294850">
    <property type="component" value="Unassembled WGS sequence"/>
</dbReference>